<proteinExistence type="predicted"/>
<protein>
    <submittedName>
        <fullName evidence="1">Phage baseplate protein</fullName>
    </submittedName>
</protein>
<dbReference type="SUPFAM" id="SSF160719">
    <property type="entry name" value="gpW/gp25-like"/>
    <property type="match status" value="1"/>
</dbReference>
<gene>
    <name evidence="1" type="ORF">A8L45_21385</name>
</gene>
<organism evidence="1 2">
    <name type="scientific">Veronia pacifica</name>
    <dbReference type="NCBI Taxonomy" id="1080227"/>
    <lineage>
        <taxon>Bacteria</taxon>
        <taxon>Pseudomonadati</taxon>
        <taxon>Pseudomonadota</taxon>
        <taxon>Gammaproteobacteria</taxon>
        <taxon>Vibrionales</taxon>
        <taxon>Vibrionaceae</taxon>
        <taxon>Veronia</taxon>
    </lineage>
</organism>
<dbReference type="OrthoDB" id="9802846at2"/>
<keyword evidence="2" id="KW-1185">Reference proteome</keyword>
<accession>A0A1C3E9L5</accession>
<dbReference type="Proteomes" id="UP000094936">
    <property type="component" value="Unassembled WGS sequence"/>
</dbReference>
<dbReference type="EMBL" id="LYBM01000061">
    <property type="protein sequence ID" value="ODA29859.1"/>
    <property type="molecule type" value="Genomic_DNA"/>
</dbReference>
<dbReference type="RefSeq" id="WP_068905391.1">
    <property type="nucleotide sequence ID" value="NZ_JBHUIF010000013.1"/>
</dbReference>
<evidence type="ECO:0000313" key="2">
    <source>
        <dbReference type="Proteomes" id="UP000094936"/>
    </source>
</evidence>
<name>A0A1C3E9L5_9GAMM</name>
<comment type="caution">
    <text evidence="1">The sequence shown here is derived from an EMBL/GenBank/DDBJ whole genome shotgun (WGS) entry which is preliminary data.</text>
</comment>
<dbReference type="AlphaFoldDB" id="A0A1C3E9L5"/>
<dbReference type="STRING" id="1080227.A8L45_21385"/>
<sequence>MIAIDPESGRTVTGEAALLCRFKKILTTVPTSRAKRREVGNRALSLLGKRQTPTTAMIVQNLTLEALSLPVNGLTEFTATRCQANPTKTGFEVAVYGIWQGRTLTLTGAL</sequence>
<evidence type="ECO:0000313" key="1">
    <source>
        <dbReference type="EMBL" id="ODA29859.1"/>
    </source>
</evidence>
<reference evidence="1 2" key="1">
    <citation type="submission" date="2016-05" db="EMBL/GenBank/DDBJ databases">
        <title>Genomic Taxonomy of the Vibrionaceae.</title>
        <authorList>
            <person name="Gomez-Gil B."/>
            <person name="Enciso-Ibarra J."/>
        </authorList>
    </citation>
    <scope>NUCLEOTIDE SEQUENCE [LARGE SCALE GENOMIC DNA]</scope>
    <source>
        <strain evidence="1 2">CAIM 1920</strain>
    </source>
</reference>